<reference evidence="4" key="1">
    <citation type="submission" date="2020-05" db="EMBL/GenBank/DDBJ databases">
        <authorList>
            <person name="Chiriac C."/>
            <person name="Salcher M."/>
            <person name="Ghai R."/>
            <person name="Kavagutti S V."/>
        </authorList>
    </citation>
    <scope>NUCLEOTIDE SEQUENCE</scope>
</reference>
<dbReference type="EMBL" id="CAEZZC010000018">
    <property type="protein sequence ID" value="CAB4757222.1"/>
    <property type="molecule type" value="Genomic_DNA"/>
</dbReference>
<protein>
    <submittedName>
        <fullName evidence="4">Unannotated protein</fullName>
    </submittedName>
</protein>
<sequence>MAKPRKNTEHLELAQSLSTWGRKYKVNDDPYLVAFTEALSSNRDLAMWSTLNPLEYLPQPETDEGARIITYNHFLTIARNILVFVPVALTWDAVGHATSAFAVYVQANPNSVTNFLEFWQNGFGVLSQSWTIGHIAYLDFLLIGAVIALTMVTSFLGKRGQNIRAKALKIVDSERLSIGLSLAKFLFTKRAVTPTTLNQNVSTSIQNLNHAAKALEKITLSLEKSVKAFPSNKDVLAELKQVRTRLNLQ</sequence>
<feature type="transmembrane region" description="Helical" evidence="1">
    <location>
        <begin position="135"/>
        <end position="156"/>
    </location>
</feature>
<keyword evidence="1" id="KW-0472">Membrane</keyword>
<name>A0A6J7DFH6_9ZZZZ</name>
<evidence type="ECO:0000313" key="5">
    <source>
        <dbReference type="EMBL" id="CAB4924441.1"/>
    </source>
</evidence>
<evidence type="ECO:0000313" key="6">
    <source>
        <dbReference type="EMBL" id="CAB5059487.1"/>
    </source>
</evidence>
<evidence type="ECO:0000313" key="2">
    <source>
        <dbReference type="EMBL" id="CAB4660530.1"/>
    </source>
</evidence>
<dbReference type="EMBL" id="CAFBMV010000005">
    <property type="protein sequence ID" value="CAB4924441.1"/>
    <property type="molecule type" value="Genomic_DNA"/>
</dbReference>
<evidence type="ECO:0000313" key="4">
    <source>
        <dbReference type="EMBL" id="CAB4867605.1"/>
    </source>
</evidence>
<dbReference type="EMBL" id="CAFBQL010000005">
    <property type="protein sequence ID" value="CAB5059487.1"/>
    <property type="molecule type" value="Genomic_DNA"/>
</dbReference>
<keyword evidence="1" id="KW-1133">Transmembrane helix</keyword>
<dbReference type="AlphaFoldDB" id="A0A6J7DFH6"/>
<gene>
    <name evidence="2" type="ORF">UFOPK2289_00474</name>
    <name evidence="3" type="ORF">UFOPK2822_01217</name>
    <name evidence="4" type="ORF">UFOPK3346_00838</name>
    <name evidence="5" type="ORF">UFOPK3670_00878</name>
    <name evidence="6" type="ORF">UFOPK4308_00925</name>
</gene>
<keyword evidence="1" id="KW-0812">Transmembrane</keyword>
<dbReference type="EMBL" id="CAFBLE010000005">
    <property type="protein sequence ID" value="CAB4867605.1"/>
    <property type="molecule type" value="Genomic_DNA"/>
</dbReference>
<organism evidence="4">
    <name type="scientific">freshwater metagenome</name>
    <dbReference type="NCBI Taxonomy" id="449393"/>
    <lineage>
        <taxon>unclassified sequences</taxon>
        <taxon>metagenomes</taxon>
        <taxon>ecological metagenomes</taxon>
    </lineage>
</organism>
<evidence type="ECO:0000313" key="3">
    <source>
        <dbReference type="EMBL" id="CAB4757222.1"/>
    </source>
</evidence>
<accession>A0A6J7DFH6</accession>
<evidence type="ECO:0000256" key="1">
    <source>
        <dbReference type="SAM" id="Phobius"/>
    </source>
</evidence>
<feature type="transmembrane region" description="Helical" evidence="1">
    <location>
        <begin position="81"/>
        <end position="105"/>
    </location>
</feature>
<dbReference type="EMBL" id="CAEZWT010000008">
    <property type="protein sequence ID" value="CAB4660530.1"/>
    <property type="molecule type" value="Genomic_DNA"/>
</dbReference>
<proteinExistence type="predicted"/>